<proteinExistence type="predicted"/>
<dbReference type="Proteomes" id="UP000593994">
    <property type="component" value="Chromosome"/>
</dbReference>
<reference evidence="2 3" key="1">
    <citation type="submission" date="2020-05" db="EMBL/GenBank/DDBJ databases">
        <title>Sulfurimonas marisnigri, sp. nov., and Sulfurimonas baltica, sp. nov., manganese oxide reducing chemolithoautotrophs of the class Epsilonproteobacteria isolated from the pelagic redoxclines of the Black and Baltic Seas and emended description of the genus Sulfurimonas.</title>
        <authorList>
            <person name="Henkel J.V."/>
            <person name="Laudan C."/>
            <person name="Werner J."/>
            <person name="Neu T."/>
            <person name="Plewe S."/>
            <person name="Sproer C."/>
            <person name="Bunk B."/>
            <person name="Schulz-Vogt H.N."/>
        </authorList>
    </citation>
    <scope>NUCLEOTIDE SEQUENCE [LARGE SCALE GENOMIC DNA]</scope>
    <source>
        <strain evidence="2 3">GD2</strain>
    </source>
</reference>
<organism evidence="2 3">
    <name type="scientific">Candidatus Sulfurimonas baltica</name>
    <dbReference type="NCBI Taxonomy" id="2740404"/>
    <lineage>
        <taxon>Bacteria</taxon>
        <taxon>Pseudomonadati</taxon>
        <taxon>Campylobacterota</taxon>
        <taxon>Epsilonproteobacteria</taxon>
        <taxon>Campylobacterales</taxon>
        <taxon>Sulfurimonadaceae</taxon>
        <taxon>Sulfurimonas</taxon>
    </lineage>
</organism>
<evidence type="ECO:0000313" key="3">
    <source>
        <dbReference type="Proteomes" id="UP000593994"/>
    </source>
</evidence>
<feature type="coiled-coil region" evidence="1">
    <location>
        <begin position="420"/>
        <end position="447"/>
    </location>
</feature>
<dbReference type="KEGG" id="sbal:HUE88_08660"/>
<accession>A0A7S7LTD6</accession>
<name>A0A7S7LTD6_9BACT</name>
<protein>
    <submittedName>
        <fullName evidence="2">Uncharacterized protein</fullName>
    </submittedName>
</protein>
<evidence type="ECO:0000256" key="1">
    <source>
        <dbReference type="SAM" id="Coils"/>
    </source>
</evidence>
<dbReference type="AlphaFoldDB" id="A0A7S7LTD6"/>
<dbReference type="RefSeq" id="WP_194368315.1">
    <property type="nucleotide sequence ID" value="NZ_CP054492.1"/>
</dbReference>
<gene>
    <name evidence="2" type="ORF">HUE88_08660</name>
</gene>
<sequence length="467" mass="53832">MYLESLKNLKKIGIKLNDEFFNLEKFEAPLLKGINVLLQSIDLKGLTLTKNGFLPTKVVKSIVEVAATESDKRYLSVQTRFYEEENLSANMARVVSETLKLIKVQKGKLLLTKKGNEFLSLTPHEQYIILFNIMLGINIGYFDRHQEALSVHNSSLIMLHLLRDKDKNFRTVEVYTALLLDAYPILDDGIEALELLDYGEKDKLNIFASIAETRLFERLFLPLGLIDMQTAKYPQKDTFAKSALLDNFISEKHAINKNLVLSKKLLKTFQDEIRQNKLDINLFEVTMYLFAQYAHIPLAPKSSVVDALMQKHPLLGTLRTSYTQLYEKLIDSVLTTYEEFTQLDTVGASRDNLADEYMHMIDSLFALANTPKPFNTVQKLHILPAFIFDILKLHHNLNQFSQDFILECSKIFGEEFAMDIAQLMLLLERLEKDAKKLKKNKANFEQGVKEFLQTYLMIVLELRSREL</sequence>
<keyword evidence="3" id="KW-1185">Reference proteome</keyword>
<evidence type="ECO:0000313" key="2">
    <source>
        <dbReference type="EMBL" id="QOY51201.1"/>
    </source>
</evidence>
<dbReference type="EMBL" id="CP054492">
    <property type="protein sequence ID" value="QOY51201.1"/>
    <property type="molecule type" value="Genomic_DNA"/>
</dbReference>
<keyword evidence="1" id="KW-0175">Coiled coil</keyword>